<dbReference type="AlphaFoldDB" id="A0A2P2L1E3"/>
<protein>
    <submittedName>
        <fullName evidence="1">Uncharacterized protein</fullName>
    </submittedName>
</protein>
<proteinExistence type="predicted"/>
<reference evidence="1" key="1">
    <citation type="submission" date="2018-02" db="EMBL/GenBank/DDBJ databases">
        <title>Rhizophora mucronata_Transcriptome.</title>
        <authorList>
            <person name="Meera S.P."/>
            <person name="Sreeshan A."/>
            <person name="Augustine A."/>
        </authorList>
    </citation>
    <scope>NUCLEOTIDE SEQUENCE</scope>
    <source>
        <tissue evidence="1">Leaf</tissue>
    </source>
</reference>
<name>A0A2P2L1E3_RHIMU</name>
<organism evidence="1">
    <name type="scientific">Rhizophora mucronata</name>
    <name type="common">Asiatic mangrove</name>
    <dbReference type="NCBI Taxonomy" id="61149"/>
    <lineage>
        <taxon>Eukaryota</taxon>
        <taxon>Viridiplantae</taxon>
        <taxon>Streptophyta</taxon>
        <taxon>Embryophyta</taxon>
        <taxon>Tracheophyta</taxon>
        <taxon>Spermatophyta</taxon>
        <taxon>Magnoliopsida</taxon>
        <taxon>eudicotyledons</taxon>
        <taxon>Gunneridae</taxon>
        <taxon>Pentapetalae</taxon>
        <taxon>rosids</taxon>
        <taxon>fabids</taxon>
        <taxon>Malpighiales</taxon>
        <taxon>Rhizophoraceae</taxon>
        <taxon>Rhizophora</taxon>
    </lineage>
</organism>
<sequence length="58" mass="7027">MKTTKTDPHFHPQTQSKWHIRKPECQIKCQYNIKQTMKQNMSWSKDLLIVFISKTNHL</sequence>
<evidence type="ECO:0000313" key="1">
    <source>
        <dbReference type="EMBL" id="MBX11793.1"/>
    </source>
</evidence>
<accession>A0A2P2L1E3</accession>
<dbReference type="EMBL" id="GGEC01031309">
    <property type="protein sequence ID" value="MBX11793.1"/>
    <property type="molecule type" value="Transcribed_RNA"/>
</dbReference>